<dbReference type="CDD" id="cd04458">
    <property type="entry name" value="CSP_CDS"/>
    <property type="match status" value="1"/>
</dbReference>
<evidence type="ECO:0000313" key="3">
    <source>
        <dbReference type="EMBL" id="VBB44842.1"/>
    </source>
</evidence>
<dbReference type="Gene3D" id="2.40.50.140">
    <property type="entry name" value="Nucleic acid-binding proteins"/>
    <property type="match status" value="1"/>
</dbReference>
<protein>
    <submittedName>
        <fullName evidence="3">Cold shock protein</fullName>
    </submittedName>
</protein>
<proteinExistence type="predicted"/>
<feature type="compositionally biased region" description="Basic and acidic residues" evidence="1">
    <location>
        <begin position="8"/>
        <end position="32"/>
    </location>
</feature>
<dbReference type="GO" id="GO:0003676">
    <property type="term" value="F:nucleic acid binding"/>
    <property type="evidence" value="ECO:0007669"/>
    <property type="project" value="InterPro"/>
</dbReference>
<accession>A0A653AAZ1</accession>
<gene>
    <name evidence="3" type="ORF">TRIP_D290012</name>
</gene>
<feature type="region of interest" description="Disordered" evidence="1">
    <location>
        <begin position="1"/>
        <end position="40"/>
    </location>
</feature>
<dbReference type="AlphaFoldDB" id="A0A653AAZ1"/>
<sequence length="148" mass="17097">MSRPNSFNKKEVEKRKEQKRKEKSKRKEERKTNPGSKSFDDMIAYVDANGMITDTKPDLTIKKPEIELDQILISAPKHEEEESVGMQGRVEYFNEEKGYGFIKDLGSTNKYFFHISKAPKNIKVGDVVLFELERGHKGNNAINIAYKQ</sequence>
<dbReference type="GO" id="GO:0005829">
    <property type="term" value="C:cytosol"/>
    <property type="evidence" value="ECO:0007669"/>
    <property type="project" value="UniProtKB-ARBA"/>
</dbReference>
<dbReference type="InterPro" id="IPR011129">
    <property type="entry name" value="CSD"/>
</dbReference>
<reference evidence="3" key="1">
    <citation type="submission" date="2018-07" db="EMBL/GenBank/DDBJ databases">
        <authorList>
            <consortium name="Genoscope - CEA"/>
            <person name="William W."/>
        </authorList>
    </citation>
    <scope>NUCLEOTIDE SEQUENCE</scope>
    <source>
        <strain evidence="3">IK1</strain>
    </source>
</reference>
<dbReference type="Pfam" id="PF00313">
    <property type="entry name" value="CSD"/>
    <property type="match status" value="1"/>
</dbReference>
<dbReference type="PRINTS" id="PR00050">
    <property type="entry name" value="COLDSHOCK"/>
</dbReference>
<feature type="domain" description="CSD" evidence="2">
    <location>
        <begin position="85"/>
        <end position="146"/>
    </location>
</feature>
<dbReference type="PROSITE" id="PS51857">
    <property type="entry name" value="CSD_2"/>
    <property type="match status" value="1"/>
</dbReference>
<organism evidence="3">
    <name type="scientific">uncultured Paludibacter sp</name>
    <dbReference type="NCBI Taxonomy" id="497635"/>
    <lineage>
        <taxon>Bacteria</taxon>
        <taxon>Pseudomonadati</taxon>
        <taxon>Bacteroidota</taxon>
        <taxon>Bacteroidia</taxon>
        <taxon>Bacteroidales</taxon>
        <taxon>Paludibacteraceae</taxon>
        <taxon>Paludibacter</taxon>
        <taxon>environmental samples</taxon>
    </lineage>
</organism>
<dbReference type="EMBL" id="UPXZ01000022">
    <property type="protein sequence ID" value="VBB44842.1"/>
    <property type="molecule type" value="Genomic_DNA"/>
</dbReference>
<dbReference type="SUPFAM" id="SSF50249">
    <property type="entry name" value="Nucleic acid-binding proteins"/>
    <property type="match status" value="1"/>
</dbReference>
<evidence type="ECO:0000259" key="2">
    <source>
        <dbReference type="PROSITE" id="PS51857"/>
    </source>
</evidence>
<dbReference type="InterPro" id="IPR002059">
    <property type="entry name" value="CSP_DNA-bd"/>
</dbReference>
<name>A0A653AAZ1_9BACT</name>
<dbReference type="InterPro" id="IPR012340">
    <property type="entry name" value="NA-bd_OB-fold"/>
</dbReference>
<evidence type="ECO:0000256" key="1">
    <source>
        <dbReference type="SAM" id="MobiDB-lite"/>
    </source>
</evidence>
<dbReference type="SMART" id="SM00357">
    <property type="entry name" value="CSP"/>
    <property type="match status" value="1"/>
</dbReference>